<dbReference type="Proteomes" id="UP000620124">
    <property type="component" value="Unassembled WGS sequence"/>
</dbReference>
<name>A0A8H6XXW0_9AGAR</name>
<evidence type="ECO:0000313" key="6">
    <source>
        <dbReference type="Proteomes" id="UP000620124"/>
    </source>
</evidence>
<evidence type="ECO:0000313" key="5">
    <source>
        <dbReference type="EMBL" id="KAF7349157.1"/>
    </source>
</evidence>
<dbReference type="InterPro" id="IPR011600">
    <property type="entry name" value="Pept_C14_caspase"/>
</dbReference>
<dbReference type="SUPFAM" id="SSF52129">
    <property type="entry name" value="Caspase-like"/>
    <property type="match status" value="1"/>
</dbReference>
<protein>
    <recommendedName>
        <fullName evidence="4">Peptidase C14 caspase domain-containing protein</fullName>
    </recommendedName>
</protein>
<evidence type="ECO:0000256" key="3">
    <source>
        <dbReference type="ARBA" id="ARBA00022807"/>
    </source>
</evidence>
<evidence type="ECO:0000256" key="1">
    <source>
        <dbReference type="ARBA" id="ARBA00009005"/>
    </source>
</evidence>
<comment type="similarity">
    <text evidence="1">Belongs to the peptidase C14B family.</text>
</comment>
<dbReference type="GO" id="GO:0004197">
    <property type="term" value="F:cysteine-type endopeptidase activity"/>
    <property type="evidence" value="ECO:0007669"/>
    <property type="project" value="InterPro"/>
</dbReference>
<keyword evidence="3" id="KW-0788">Thiol protease</keyword>
<dbReference type="PANTHER" id="PTHR48104">
    <property type="entry name" value="METACASPASE-4"/>
    <property type="match status" value="1"/>
</dbReference>
<dbReference type="GO" id="GO:0005737">
    <property type="term" value="C:cytoplasm"/>
    <property type="evidence" value="ECO:0007669"/>
    <property type="project" value="TreeGrafter"/>
</dbReference>
<dbReference type="Pfam" id="PF00656">
    <property type="entry name" value="Peptidase_C14"/>
    <property type="match status" value="1"/>
</dbReference>
<dbReference type="GO" id="GO:0006915">
    <property type="term" value="P:apoptotic process"/>
    <property type="evidence" value="ECO:0007669"/>
    <property type="project" value="UniProtKB-KW"/>
</dbReference>
<dbReference type="InterPro" id="IPR029030">
    <property type="entry name" value="Caspase-like_dom_sf"/>
</dbReference>
<keyword evidence="3" id="KW-0378">Hydrolase</keyword>
<sequence length="761" mass="82482">MSRFLVLPWLKIRVFNIKELFWYIGRSPPPKQPLVMAPGTGTTSTPPPPKELFSTSAQASDAAFNVPPVLAPAIDKEDNPFWALVIGIDKYTNVTPLNGCAADADDVADYLEKTLGVSPTHITNLRNGNATRRAIKESISGLASNKDIKDGNPIVIFFAGHGAQAKAPPGWAAGGQHARIQMILPVDFVGSTNNNEDWQGIPDITLAALLSNLAKAKGDNITVIHDCCHSGSSTRNSAVSRRIELPDDYEVLESIDRDVDGGHRVSSVSTGFQKTAMGSHVLLAACSEAMLAQESPDDNGQKRGNFTRTLLEFLRSPIVQGAAITYTELISRLPDLPGAQYPQCDGDNRSRIMFDGKAPKKSKVLYHVTVNHKLGATLQAGEAQGITKNAIVSIFSSSNMTVPVGQLQVAKTGACSSSLQKIPGERPFEIPPSAWATLTKAGDGVDISVAVPLEDSFLLLFLKIVQEMEVQRPEKRNILAVDSNPALKLKYELALATENSQVTFQIGDSECRKEGLTRIPYTTKLPLTQSDADGLYTVLAYAADFFFHLSRSNNNGKNALAGRLKLEAHTLEEKFLGADPDRFSRDPVLMPSSPNLVADDRKLYAEAGDEYDNIDTKYGFRLVNNSERNLYVWAFMFDMSSLAIRCIYRPAAAKMKANSSNLNTHAGAGVAADASLLAKGELTIGYGSGGARPQSFGLESSQMVDVSYLKLFVTTRYVDLSYLEQASPFLGPGGRVAHDAATRDVWDTVKLMIVQKRPTAS</sequence>
<comment type="caution">
    <text evidence="5">The sequence shown here is derived from an EMBL/GenBank/DDBJ whole genome shotgun (WGS) entry which is preliminary data.</text>
</comment>
<organism evidence="5 6">
    <name type="scientific">Mycena venus</name>
    <dbReference type="NCBI Taxonomy" id="2733690"/>
    <lineage>
        <taxon>Eukaryota</taxon>
        <taxon>Fungi</taxon>
        <taxon>Dikarya</taxon>
        <taxon>Basidiomycota</taxon>
        <taxon>Agaricomycotina</taxon>
        <taxon>Agaricomycetes</taxon>
        <taxon>Agaricomycetidae</taxon>
        <taxon>Agaricales</taxon>
        <taxon>Marasmiineae</taxon>
        <taxon>Mycenaceae</taxon>
        <taxon>Mycena</taxon>
    </lineage>
</organism>
<evidence type="ECO:0000259" key="4">
    <source>
        <dbReference type="Pfam" id="PF00656"/>
    </source>
</evidence>
<keyword evidence="2" id="KW-0053">Apoptosis</keyword>
<keyword evidence="6" id="KW-1185">Reference proteome</keyword>
<dbReference type="Gene3D" id="3.40.50.1460">
    <property type="match status" value="1"/>
</dbReference>
<dbReference type="PANTHER" id="PTHR48104:SF30">
    <property type="entry name" value="METACASPASE-1"/>
    <property type="match status" value="1"/>
</dbReference>
<gene>
    <name evidence="5" type="ORF">MVEN_01438000</name>
</gene>
<dbReference type="GO" id="GO:0006508">
    <property type="term" value="P:proteolysis"/>
    <property type="evidence" value="ECO:0007669"/>
    <property type="project" value="InterPro"/>
</dbReference>
<proteinExistence type="inferred from homology"/>
<keyword evidence="3" id="KW-0645">Protease</keyword>
<feature type="domain" description="Peptidase C14 caspase" evidence="4">
    <location>
        <begin position="82"/>
        <end position="318"/>
    </location>
</feature>
<dbReference type="OrthoDB" id="3223806at2759"/>
<dbReference type="InterPro" id="IPR050452">
    <property type="entry name" value="Metacaspase"/>
</dbReference>
<dbReference type="EMBL" id="JACAZI010000011">
    <property type="protein sequence ID" value="KAF7349157.1"/>
    <property type="molecule type" value="Genomic_DNA"/>
</dbReference>
<accession>A0A8H6XXW0</accession>
<evidence type="ECO:0000256" key="2">
    <source>
        <dbReference type="ARBA" id="ARBA00022703"/>
    </source>
</evidence>
<dbReference type="AlphaFoldDB" id="A0A8H6XXW0"/>
<reference evidence="5" key="1">
    <citation type="submission" date="2020-05" db="EMBL/GenBank/DDBJ databases">
        <title>Mycena genomes resolve the evolution of fungal bioluminescence.</title>
        <authorList>
            <person name="Tsai I.J."/>
        </authorList>
    </citation>
    <scope>NUCLEOTIDE SEQUENCE</scope>
    <source>
        <strain evidence="5">CCC161011</strain>
    </source>
</reference>